<dbReference type="PROSITE" id="PS50940">
    <property type="entry name" value="CHIT_BIND_II"/>
    <property type="match status" value="1"/>
</dbReference>
<feature type="chain" id="PRO_5026876070" description="Chitin-binding type-2 domain-containing protein" evidence="1">
    <location>
        <begin position="24"/>
        <end position="136"/>
    </location>
</feature>
<dbReference type="GO" id="GO:0005576">
    <property type="term" value="C:extracellular region"/>
    <property type="evidence" value="ECO:0007669"/>
    <property type="project" value="InterPro"/>
</dbReference>
<dbReference type="AlphaFoldDB" id="A0A6L2PJ91"/>
<dbReference type="GO" id="GO:0008061">
    <property type="term" value="F:chitin binding"/>
    <property type="evidence" value="ECO:0007669"/>
    <property type="project" value="InterPro"/>
</dbReference>
<comment type="caution">
    <text evidence="3">The sequence shown here is derived from an EMBL/GenBank/DDBJ whole genome shotgun (WGS) entry which is preliminary data.</text>
</comment>
<dbReference type="InterPro" id="IPR002557">
    <property type="entry name" value="Chitin-bd_dom"/>
</dbReference>
<dbReference type="Proteomes" id="UP000502823">
    <property type="component" value="Unassembled WGS sequence"/>
</dbReference>
<protein>
    <recommendedName>
        <fullName evidence="2">Chitin-binding type-2 domain-containing protein</fullName>
    </recommendedName>
</protein>
<keyword evidence="1" id="KW-0732">Signal</keyword>
<dbReference type="SUPFAM" id="SSF57625">
    <property type="entry name" value="Invertebrate chitin-binding proteins"/>
    <property type="match status" value="1"/>
</dbReference>
<name>A0A6L2PJ91_COPFO</name>
<sequence>MMLQILVATFAQLISFRLALTDGYPEYLGSVGTQRQPRADFTCTTAGSFPNPANCSQYYVCLTISPGNLYLSYMTCPNALVFDPVSQYCTTTENYACPSETTTPTTTTTTTTNPPTVCESSGFYCNSDTNFTLCAG</sequence>
<accession>A0A6L2PJ91</accession>
<organism evidence="3 4">
    <name type="scientific">Coptotermes formosanus</name>
    <name type="common">Formosan subterranean termite</name>
    <dbReference type="NCBI Taxonomy" id="36987"/>
    <lineage>
        <taxon>Eukaryota</taxon>
        <taxon>Metazoa</taxon>
        <taxon>Ecdysozoa</taxon>
        <taxon>Arthropoda</taxon>
        <taxon>Hexapoda</taxon>
        <taxon>Insecta</taxon>
        <taxon>Pterygota</taxon>
        <taxon>Neoptera</taxon>
        <taxon>Polyneoptera</taxon>
        <taxon>Dictyoptera</taxon>
        <taxon>Blattodea</taxon>
        <taxon>Blattoidea</taxon>
        <taxon>Termitoidae</taxon>
        <taxon>Rhinotermitidae</taxon>
        <taxon>Coptotermes</taxon>
    </lineage>
</organism>
<dbReference type="SMART" id="SM00494">
    <property type="entry name" value="ChtBD2"/>
    <property type="match status" value="1"/>
</dbReference>
<gene>
    <name evidence="3" type="ORF">Cfor_11385</name>
</gene>
<dbReference type="Pfam" id="PF01607">
    <property type="entry name" value="CBM_14"/>
    <property type="match status" value="1"/>
</dbReference>
<feature type="domain" description="Chitin-binding type-2" evidence="2">
    <location>
        <begin position="40"/>
        <end position="99"/>
    </location>
</feature>
<dbReference type="EMBL" id="BLKM01010777">
    <property type="protein sequence ID" value="GFG31232.1"/>
    <property type="molecule type" value="Genomic_DNA"/>
</dbReference>
<dbReference type="OrthoDB" id="6020543at2759"/>
<evidence type="ECO:0000313" key="3">
    <source>
        <dbReference type="EMBL" id="GFG31232.1"/>
    </source>
</evidence>
<dbReference type="InParanoid" id="A0A6L2PJ91"/>
<feature type="signal peptide" evidence="1">
    <location>
        <begin position="1"/>
        <end position="23"/>
    </location>
</feature>
<proteinExistence type="predicted"/>
<keyword evidence="4" id="KW-1185">Reference proteome</keyword>
<dbReference type="InterPro" id="IPR036508">
    <property type="entry name" value="Chitin-bd_dom_sf"/>
</dbReference>
<reference evidence="4" key="1">
    <citation type="submission" date="2020-01" db="EMBL/GenBank/DDBJ databases">
        <title>Draft genome sequence of the Termite Coptotermes fromosanus.</title>
        <authorList>
            <person name="Itakura S."/>
            <person name="Yosikawa Y."/>
            <person name="Umezawa K."/>
        </authorList>
    </citation>
    <scope>NUCLEOTIDE SEQUENCE [LARGE SCALE GENOMIC DNA]</scope>
</reference>
<feature type="non-terminal residue" evidence="3">
    <location>
        <position position="136"/>
    </location>
</feature>
<dbReference type="Gene3D" id="2.170.140.10">
    <property type="entry name" value="Chitin binding domain"/>
    <property type="match status" value="1"/>
</dbReference>
<evidence type="ECO:0000259" key="2">
    <source>
        <dbReference type="PROSITE" id="PS50940"/>
    </source>
</evidence>
<evidence type="ECO:0000256" key="1">
    <source>
        <dbReference type="SAM" id="SignalP"/>
    </source>
</evidence>
<evidence type="ECO:0000313" key="4">
    <source>
        <dbReference type="Proteomes" id="UP000502823"/>
    </source>
</evidence>